<evidence type="ECO:0000259" key="2">
    <source>
        <dbReference type="Pfam" id="PF02517"/>
    </source>
</evidence>
<reference evidence="3 4" key="1">
    <citation type="submission" date="2020-07" db="EMBL/GenBank/DDBJ databases">
        <title>Draft whole-genome sequence of Heliobacterium chlorum DSM 3682, type strain.</title>
        <authorList>
            <person name="Kyndt J.A."/>
            <person name="Meyer T.E."/>
            <person name="Imhoff J.F."/>
        </authorList>
    </citation>
    <scope>NUCLEOTIDE SEQUENCE [LARGE SCALE GENOMIC DNA]</scope>
    <source>
        <strain evidence="3 4">DSM 3682</strain>
    </source>
</reference>
<accession>A0ABR7T828</accession>
<evidence type="ECO:0000313" key="3">
    <source>
        <dbReference type="EMBL" id="MBC9786277.1"/>
    </source>
</evidence>
<feature type="transmembrane region" description="Helical" evidence="1">
    <location>
        <begin position="229"/>
        <end position="249"/>
    </location>
</feature>
<dbReference type="GO" id="GO:0008237">
    <property type="term" value="F:metallopeptidase activity"/>
    <property type="evidence" value="ECO:0007669"/>
    <property type="project" value="UniProtKB-KW"/>
</dbReference>
<feature type="transmembrane region" description="Helical" evidence="1">
    <location>
        <begin position="34"/>
        <end position="55"/>
    </location>
</feature>
<dbReference type="RefSeq" id="WP_188041703.1">
    <property type="nucleotide sequence ID" value="NZ_JACVHF010000031.1"/>
</dbReference>
<keyword evidence="1" id="KW-0812">Transmembrane</keyword>
<name>A0ABR7T828_HELCL</name>
<feature type="transmembrane region" description="Helical" evidence="1">
    <location>
        <begin position="195"/>
        <end position="217"/>
    </location>
</feature>
<feature type="transmembrane region" description="Helical" evidence="1">
    <location>
        <begin position="168"/>
        <end position="189"/>
    </location>
</feature>
<feature type="transmembrane region" description="Helical" evidence="1">
    <location>
        <begin position="75"/>
        <end position="106"/>
    </location>
</feature>
<evidence type="ECO:0000256" key="1">
    <source>
        <dbReference type="SAM" id="Phobius"/>
    </source>
</evidence>
<feature type="transmembrane region" description="Helical" evidence="1">
    <location>
        <begin position="12"/>
        <end position="28"/>
    </location>
</feature>
<protein>
    <submittedName>
        <fullName evidence="3">CPBP family intramembrane metalloprotease</fullName>
    </submittedName>
</protein>
<feature type="domain" description="CAAX prenyl protease 2/Lysostaphin resistance protein A-like" evidence="2">
    <location>
        <begin position="131"/>
        <end position="220"/>
    </location>
</feature>
<comment type="caution">
    <text evidence="3">The sequence shown here is derived from an EMBL/GenBank/DDBJ whole genome shotgun (WGS) entry which is preliminary data.</text>
</comment>
<proteinExistence type="predicted"/>
<keyword evidence="3" id="KW-0482">Metalloprotease</keyword>
<dbReference type="Proteomes" id="UP000617402">
    <property type="component" value="Unassembled WGS sequence"/>
</dbReference>
<feature type="transmembrane region" description="Helical" evidence="1">
    <location>
        <begin position="126"/>
        <end position="156"/>
    </location>
</feature>
<keyword evidence="3" id="KW-0378">Hydrolase</keyword>
<keyword evidence="3" id="KW-0645">Protease</keyword>
<organism evidence="3 4">
    <name type="scientific">Heliobacterium chlorum</name>
    <dbReference type="NCBI Taxonomy" id="2698"/>
    <lineage>
        <taxon>Bacteria</taxon>
        <taxon>Bacillati</taxon>
        <taxon>Bacillota</taxon>
        <taxon>Clostridia</taxon>
        <taxon>Eubacteriales</taxon>
        <taxon>Heliobacteriaceae</taxon>
        <taxon>Heliobacterium</taxon>
    </lineage>
</organism>
<dbReference type="EMBL" id="JACVHF010000031">
    <property type="protein sequence ID" value="MBC9786277.1"/>
    <property type="molecule type" value="Genomic_DNA"/>
</dbReference>
<sequence>MFSIEYTVPSKRKALLFLYLIPLLYFAASSTFSYIPFINGLVFCLTPVIFALIFAKSTLRPYFIVRESWKNMFQIALAILITSNVLAGLSLLVLFILSLTLSLLGFDSDAVSLTPFIVKRTPLEVFIQYNLLLLPFIAIGEELMKVIIFLGIASLLPLPNNYRTPVAVVLAALIFGLFHAIHYSLAYTIPVFVGAIPYFVFFLLFRSIIPLIIAHFIHDGIGFLFHLETVGFPLMLLALITFLTWMFVIKPEERIISYLEERRSQVDVIQLD</sequence>
<dbReference type="InterPro" id="IPR003675">
    <property type="entry name" value="Rce1/LyrA-like_dom"/>
</dbReference>
<evidence type="ECO:0000313" key="4">
    <source>
        <dbReference type="Proteomes" id="UP000617402"/>
    </source>
</evidence>
<dbReference type="Pfam" id="PF02517">
    <property type="entry name" value="Rce1-like"/>
    <property type="match status" value="1"/>
</dbReference>
<keyword evidence="4" id="KW-1185">Reference proteome</keyword>
<gene>
    <name evidence="3" type="ORF">H1S01_17605</name>
</gene>
<keyword evidence="1" id="KW-0472">Membrane</keyword>
<keyword evidence="1" id="KW-1133">Transmembrane helix</keyword>